<evidence type="ECO:0000259" key="8">
    <source>
        <dbReference type="Pfam" id="PF05191"/>
    </source>
</evidence>
<dbReference type="PANTHER" id="PTHR23359">
    <property type="entry name" value="NUCLEOTIDE KINASE"/>
    <property type="match status" value="1"/>
</dbReference>
<feature type="binding site" evidence="5">
    <location>
        <position position="137"/>
    </location>
    <ligand>
        <name>Zn(2+)</name>
        <dbReference type="ChEBI" id="CHEBI:29105"/>
        <note>structural</note>
    </ligand>
</feature>
<evidence type="ECO:0000313" key="9">
    <source>
        <dbReference type="EMBL" id="RGP39143.1"/>
    </source>
</evidence>
<feature type="binding site" evidence="5">
    <location>
        <begin position="92"/>
        <end position="95"/>
    </location>
    <ligand>
        <name>AMP</name>
        <dbReference type="ChEBI" id="CHEBI:456215"/>
    </ligand>
</feature>
<dbReference type="Gene3D" id="3.40.50.300">
    <property type="entry name" value="P-loop containing nucleotide triphosphate hydrolases"/>
    <property type="match status" value="1"/>
</dbReference>
<name>A0A411Z7X9_9RHOB</name>
<evidence type="ECO:0000313" key="10">
    <source>
        <dbReference type="Proteomes" id="UP000284547"/>
    </source>
</evidence>
<sequence length="226" mass="23399">MRDMTSPTVVILLGPPGAGKGTQARMLEEDFGLVQLSTGDLLRAAVASGSAAGQQARAVMEAGGLVSDDIVLAILRDRMAQPDVARGIILDGFPRTDAQAAALDGLLAGAGQRVNAAISLEVDDEAMVDRVAGRYTCGGCGEGYHDTFKQPAVAGVCDKCGGTGFKRRADDNAGTVRERLRAYHAQTAPLISYYDGKGVLKRIDAMGDIAAIRQTLGGIVAAVSAH</sequence>
<keyword evidence="1 5" id="KW-0808">Transferase</keyword>
<dbReference type="InterPro" id="IPR006259">
    <property type="entry name" value="Adenyl_kin_sub"/>
</dbReference>
<dbReference type="EMBL" id="QWEY01000001">
    <property type="protein sequence ID" value="RGP39143.1"/>
    <property type="molecule type" value="Genomic_DNA"/>
</dbReference>
<dbReference type="NCBIfam" id="TIGR01351">
    <property type="entry name" value="adk"/>
    <property type="match status" value="1"/>
</dbReference>
<feature type="domain" description="Adenylate kinase active site lid" evidence="8">
    <location>
        <begin position="134"/>
        <end position="170"/>
    </location>
</feature>
<dbReference type="OrthoDB" id="9805030at2"/>
<keyword evidence="3 5" id="KW-0547">Nucleotide-binding</keyword>
<proteinExistence type="inferred from homology"/>
<evidence type="ECO:0000256" key="2">
    <source>
        <dbReference type="ARBA" id="ARBA00022727"/>
    </source>
</evidence>
<comment type="caution">
    <text evidence="9">The sequence shown here is derived from an EMBL/GenBank/DDBJ whole genome shotgun (WGS) entry which is preliminary data.</text>
</comment>
<feature type="binding site" evidence="5">
    <location>
        <begin position="17"/>
        <end position="22"/>
    </location>
    <ligand>
        <name>ATP</name>
        <dbReference type="ChEBI" id="CHEBI:30616"/>
    </ligand>
</feature>
<evidence type="ECO:0000256" key="5">
    <source>
        <dbReference type="HAMAP-Rule" id="MF_00235"/>
    </source>
</evidence>
<comment type="subunit">
    <text evidence="5 7">Monomer.</text>
</comment>
<feature type="binding site" evidence="5">
    <location>
        <position position="43"/>
    </location>
    <ligand>
        <name>AMP</name>
        <dbReference type="ChEBI" id="CHEBI:456215"/>
    </ligand>
</feature>
<dbReference type="PROSITE" id="PS00113">
    <property type="entry name" value="ADENYLATE_KINASE"/>
    <property type="match status" value="1"/>
</dbReference>
<dbReference type="CDD" id="cd01428">
    <property type="entry name" value="ADK"/>
    <property type="match status" value="1"/>
</dbReference>
<feature type="binding site" evidence="5">
    <location>
        <position position="134"/>
    </location>
    <ligand>
        <name>ATP</name>
        <dbReference type="ChEBI" id="CHEBI:30616"/>
    </ligand>
</feature>
<comment type="caution">
    <text evidence="5">Lacks conserved residue(s) required for the propagation of feature annotation.</text>
</comment>
<feature type="region of interest" description="NMP" evidence="5">
    <location>
        <begin position="37"/>
        <end position="66"/>
    </location>
</feature>
<dbReference type="SUPFAM" id="SSF52540">
    <property type="entry name" value="P-loop containing nucleoside triphosphate hydrolases"/>
    <property type="match status" value="1"/>
</dbReference>
<dbReference type="Pfam" id="PF05191">
    <property type="entry name" value="ADK_lid"/>
    <property type="match status" value="1"/>
</dbReference>
<keyword evidence="5" id="KW-0479">Metal-binding</keyword>
<dbReference type="NCBIfam" id="NF011100">
    <property type="entry name" value="PRK14527.1"/>
    <property type="match status" value="1"/>
</dbReference>
<keyword evidence="4 5" id="KW-0418">Kinase</keyword>
<feature type="binding site" evidence="5">
    <location>
        <position position="99"/>
    </location>
    <ligand>
        <name>AMP</name>
        <dbReference type="ChEBI" id="CHEBI:456215"/>
    </ligand>
</feature>
<feature type="binding site" evidence="5">
    <location>
        <position position="157"/>
    </location>
    <ligand>
        <name>Zn(2+)</name>
        <dbReference type="ChEBI" id="CHEBI:29105"/>
        <note>structural</note>
    </ligand>
</feature>
<dbReference type="FunFam" id="3.40.50.300:FF:000106">
    <property type="entry name" value="Adenylate kinase mitochondrial"/>
    <property type="match status" value="1"/>
</dbReference>
<dbReference type="AlphaFoldDB" id="A0A411Z7X9"/>
<dbReference type="NCBIfam" id="NF001380">
    <property type="entry name" value="PRK00279.1-2"/>
    <property type="match status" value="1"/>
</dbReference>
<dbReference type="GO" id="GO:0005737">
    <property type="term" value="C:cytoplasm"/>
    <property type="evidence" value="ECO:0007669"/>
    <property type="project" value="UniProtKB-SubCell"/>
</dbReference>
<reference evidence="9 10" key="1">
    <citation type="submission" date="2018-08" db="EMBL/GenBank/DDBJ databases">
        <title>Flavobacterium tibetense sp. nov., isolated from a wetland YonghuCo on Tibetan Plateau.</title>
        <authorList>
            <person name="Phurbu D."/>
            <person name="Lu H."/>
            <person name="Xing P."/>
        </authorList>
    </citation>
    <scope>NUCLEOTIDE SEQUENCE [LARGE SCALE GENOMIC DNA]</scope>
    <source>
        <strain evidence="9 10">DJC</strain>
    </source>
</reference>
<comment type="function">
    <text evidence="5">Catalyzes the reversible transfer of the terminal phosphate group between ATP and AMP. Plays an important role in cellular energy homeostasis and in adenine nucleotide metabolism.</text>
</comment>
<evidence type="ECO:0000256" key="6">
    <source>
        <dbReference type="RuleBase" id="RU003330"/>
    </source>
</evidence>
<feature type="binding site" evidence="5">
    <location>
        <position position="38"/>
    </location>
    <ligand>
        <name>AMP</name>
        <dbReference type="ChEBI" id="CHEBI:456215"/>
    </ligand>
</feature>
<keyword evidence="2 5" id="KW-0545">Nucleotide biosynthesis</keyword>
<dbReference type="PRINTS" id="PR00094">
    <property type="entry name" value="ADENYLTKNASE"/>
</dbReference>
<dbReference type="Proteomes" id="UP000284547">
    <property type="component" value="Unassembled WGS sequence"/>
</dbReference>
<dbReference type="EC" id="2.7.4.3" evidence="5 7"/>
<protein>
    <recommendedName>
        <fullName evidence="5 7">Adenylate kinase</fullName>
        <shortName evidence="5">AK</shortName>
        <ecNumber evidence="5 7">2.7.4.3</ecNumber>
    </recommendedName>
    <alternativeName>
        <fullName evidence="5">ATP-AMP transphosphorylase</fullName>
    </alternativeName>
    <alternativeName>
        <fullName evidence="5">ATP:AMP phosphotransferase</fullName>
    </alternativeName>
    <alternativeName>
        <fullName evidence="5">Adenylate monophosphate kinase</fullName>
    </alternativeName>
</protein>
<keyword evidence="5" id="KW-0963">Cytoplasm</keyword>
<feature type="binding site" evidence="5">
    <location>
        <position position="160"/>
    </location>
    <ligand>
        <name>Zn(2+)</name>
        <dbReference type="ChEBI" id="CHEBI:29105"/>
        <note>structural</note>
    </ligand>
</feature>
<dbReference type="GO" id="GO:0004017">
    <property type="term" value="F:AMP kinase activity"/>
    <property type="evidence" value="ECO:0007669"/>
    <property type="project" value="UniProtKB-UniRule"/>
</dbReference>
<feature type="binding site" evidence="5">
    <location>
        <position position="207"/>
    </location>
    <ligand>
        <name>ATP</name>
        <dbReference type="ChEBI" id="CHEBI:30616"/>
    </ligand>
</feature>
<evidence type="ECO:0000256" key="3">
    <source>
        <dbReference type="ARBA" id="ARBA00022741"/>
    </source>
</evidence>
<dbReference type="InterPro" id="IPR027417">
    <property type="entry name" value="P-loop_NTPase"/>
</dbReference>
<comment type="domain">
    <text evidence="5">Consists of three domains, a large central CORE domain and two small peripheral domains, NMPbind and LID, which undergo movements during catalysis. The LID domain closes over the site of phosphoryl transfer upon ATP binding. Assembling and dissambling the active center during each catalytic cycle provides an effective means to prevent ATP hydrolysis. Some bacteria have evolved a zinc-coordinating structure that stabilizes the LID domain.</text>
</comment>
<gene>
    <name evidence="5" type="primary">adk</name>
    <name evidence="9" type="ORF">D1012_03270</name>
</gene>
<comment type="pathway">
    <text evidence="5">Purine metabolism; AMP biosynthesis via salvage pathway; AMP from ADP: step 1/1.</text>
</comment>
<keyword evidence="5" id="KW-0862">Zinc</keyword>
<dbReference type="HAMAP" id="MF_00235">
    <property type="entry name" value="Adenylate_kinase_Adk"/>
    <property type="match status" value="1"/>
</dbReference>
<comment type="similarity">
    <text evidence="5 6">Belongs to the adenylate kinase family.</text>
</comment>
<accession>A0A411Z7X9</accession>
<evidence type="ECO:0000256" key="1">
    <source>
        <dbReference type="ARBA" id="ARBA00022679"/>
    </source>
</evidence>
<feature type="binding site" evidence="5">
    <location>
        <position position="168"/>
    </location>
    <ligand>
        <name>AMP</name>
        <dbReference type="ChEBI" id="CHEBI:456215"/>
    </ligand>
</feature>
<dbReference type="NCBIfam" id="NF001381">
    <property type="entry name" value="PRK00279.1-3"/>
    <property type="match status" value="1"/>
</dbReference>
<feature type="binding site" evidence="5">
    <location>
        <position position="179"/>
    </location>
    <ligand>
        <name>AMP</name>
        <dbReference type="ChEBI" id="CHEBI:456215"/>
    </ligand>
</feature>
<keyword evidence="5 7" id="KW-0067">ATP-binding</keyword>
<evidence type="ECO:0000256" key="4">
    <source>
        <dbReference type="ARBA" id="ARBA00022777"/>
    </source>
</evidence>
<evidence type="ECO:0000256" key="7">
    <source>
        <dbReference type="RuleBase" id="RU003331"/>
    </source>
</evidence>
<comment type="subcellular location">
    <subcellularLocation>
        <location evidence="5 7">Cytoplasm</location>
    </subcellularLocation>
</comment>
<organism evidence="9 10">
    <name type="scientific">Pseudotabrizicola alkalilacus</name>
    <dbReference type="NCBI Taxonomy" id="2305252"/>
    <lineage>
        <taxon>Bacteria</taxon>
        <taxon>Pseudomonadati</taxon>
        <taxon>Pseudomonadota</taxon>
        <taxon>Alphaproteobacteria</taxon>
        <taxon>Rhodobacterales</taxon>
        <taxon>Paracoccaceae</taxon>
        <taxon>Pseudotabrizicola</taxon>
    </lineage>
</organism>
<dbReference type="GO" id="GO:0008270">
    <property type="term" value="F:zinc ion binding"/>
    <property type="evidence" value="ECO:0007669"/>
    <property type="project" value="UniProtKB-UniRule"/>
</dbReference>
<feature type="binding site" evidence="5">
    <location>
        <position position="140"/>
    </location>
    <ligand>
        <name>Zn(2+)</name>
        <dbReference type="ChEBI" id="CHEBI:29105"/>
        <note>structural</note>
    </ligand>
</feature>
<dbReference type="InterPro" id="IPR007862">
    <property type="entry name" value="Adenylate_kinase_lid-dom"/>
</dbReference>
<comment type="catalytic activity">
    <reaction evidence="5 7">
        <text>AMP + ATP = 2 ADP</text>
        <dbReference type="Rhea" id="RHEA:12973"/>
        <dbReference type="ChEBI" id="CHEBI:30616"/>
        <dbReference type="ChEBI" id="CHEBI:456215"/>
        <dbReference type="ChEBI" id="CHEBI:456216"/>
        <dbReference type="EC" id="2.7.4.3"/>
    </reaction>
</comment>
<dbReference type="InterPro" id="IPR000850">
    <property type="entry name" value="Adenylat/UMP-CMP_kin"/>
</dbReference>
<dbReference type="GO" id="GO:0005524">
    <property type="term" value="F:ATP binding"/>
    <property type="evidence" value="ECO:0007669"/>
    <property type="project" value="UniProtKB-UniRule"/>
</dbReference>
<dbReference type="Pfam" id="PF00406">
    <property type="entry name" value="ADK"/>
    <property type="match status" value="1"/>
</dbReference>
<dbReference type="UniPathway" id="UPA00588">
    <property type="reaction ID" value="UER00649"/>
</dbReference>
<dbReference type="GO" id="GO:0044209">
    <property type="term" value="P:AMP salvage"/>
    <property type="evidence" value="ECO:0007669"/>
    <property type="project" value="UniProtKB-UniRule"/>
</dbReference>
<dbReference type="InterPro" id="IPR033690">
    <property type="entry name" value="Adenylat_kinase_CS"/>
</dbReference>
<keyword evidence="10" id="KW-1185">Reference proteome</keyword>
<feature type="binding site" evidence="5">
    <location>
        <begin position="64"/>
        <end position="66"/>
    </location>
    <ligand>
        <name>AMP</name>
        <dbReference type="ChEBI" id="CHEBI:456215"/>
    </ligand>
</feature>